<comment type="similarity">
    <text evidence="1">Belongs to the aldo/keto reductase family.</text>
</comment>
<sequence length="271" mass="29483">MPPLHLSLGLGTSGLDDHATCADTVAAALKAGYRHVDTAQMYDNESAVGEGLDRVLSDAALDVAREDVVVATKVHPDNLAPDDVRETARESLDRLGLDRVDLLYVHWPIRTYDAAETLPVFDELRDAGLTDHVGVSNFTPELLREARETLDAPIAAHQVECHPRFRQPELRALAADFDHHLVGYSPLGRGTLLDDPALVDVAERNDTTPAVVALAWALARDVVPIPKATGDHVTENLNALDLDLPASDLDRIDALDPGERQIDPDDAAWNR</sequence>
<dbReference type="OrthoDB" id="275427at2157"/>
<dbReference type="AlphaFoldDB" id="M0PGG8"/>
<keyword evidence="6" id="KW-1185">Reference proteome</keyword>
<dbReference type="SUPFAM" id="SSF51430">
    <property type="entry name" value="NAD(P)-linked oxidoreductase"/>
    <property type="match status" value="1"/>
</dbReference>
<feature type="domain" description="NADP-dependent oxidoreductase" evidence="4">
    <location>
        <begin position="8"/>
        <end position="256"/>
    </location>
</feature>
<dbReference type="PATRIC" id="fig|1230454.4.peg.734"/>
<dbReference type="PANTHER" id="PTHR43827">
    <property type="entry name" value="2,5-DIKETO-D-GLUCONIC ACID REDUCTASE"/>
    <property type="match status" value="1"/>
</dbReference>
<reference evidence="5 6" key="1">
    <citation type="journal article" date="2014" name="PLoS Genet.">
        <title>Phylogenetically driven sequencing of extremely halophilic archaea reveals strategies for static and dynamic osmo-response.</title>
        <authorList>
            <person name="Becker E.A."/>
            <person name="Seitzer P.M."/>
            <person name="Tritt A."/>
            <person name="Larsen D."/>
            <person name="Krusor M."/>
            <person name="Yao A.I."/>
            <person name="Wu D."/>
            <person name="Madern D."/>
            <person name="Eisen J.A."/>
            <person name="Darling A.E."/>
            <person name="Facciotti M.T."/>
        </authorList>
    </citation>
    <scope>NUCLEOTIDE SEQUENCE [LARGE SCALE GENOMIC DNA]</scope>
    <source>
        <strain evidence="5 6">JCM 13560</strain>
    </source>
</reference>
<dbReference type="PROSITE" id="PS00798">
    <property type="entry name" value="ALDOKETO_REDUCTASE_1"/>
    <property type="match status" value="1"/>
</dbReference>
<dbReference type="GO" id="GO:0016616">
    <property type="term" value="F:oxidoreductase activity, acting on the CH-OH group of donors, NAD or NADP as acceptor"/>
    <property type="evidence" value="ECO:0007669"/>
    <property type="project" value="UniProtKB-ARBA"/>
</dbReference>
<dbReference type="InterPro" id="IPR020471">
    <property type="entry name" value="AKR"/>
</dbReference>
<evidence type="ECO:0000313" key="5">
    <source>
        <dbReference type="EMBL" id="EMA68674.1"/>
    </source>
</evidence>
<proteinExistence type="inferred from homology"/>
<gene>
    <name evidence="5" type="ORF">C461_03557</name>
</gene>
<dbReference type="STRING" id="1230454.C461_03557"/>
<dbReference type="InterPro" id="IPR036812">
    <property type="entry name" value="NAD(P)_OxRdtase_dom_sf"/>
</dbReference>
<keyword evidence="2" id="KW-0521">NADP</keyword>
<evidence type="ECO:0000259" key="4">
    <source>
        <dbReference type="Pfam" id="PF00248"/>
    </source>
</evidence>
<dbReference type="PRINTS" id="PR00069">
    <property type="entry name" value="ALDKETRDTASE"/>
</dbReference>
<dbReference type="InterPro" id="IPR023210">
    <property type="entry name" value="NADP_OxRdtase_dom"/>
</dbReference>
<dbReference type="Gene3D" id="3.20.20.100">
    <property type="entry name" value="NADP-dependent oxidoreductase domain"/>
    <property type="match status" value="1"/>
</dbReference>
<dbReference type="PANTHER" id="PTHR43827:SF3">
    <property type="entry name" value="NADP-DEPENDENT OXIDOREDUCTASE DOMAIN-CONTAINING PROTEIN"/>
    <property type="match status" value="1"/>
</dbReference>
<keyword evidence="3" id="KW-0560">Oxidoreductase</keyword>
<name>M0PGG8_9EURY</name>
<dbReference type="RefSeq" id="WP_007998719.1">
    <property type="nucleotide sequence ID" value="NZ_AOJI01000017.1"/>
</dbReference>
<dbReference type="Proteomes" id="UP000011575">
    <property type="component" value="Unassembled WGS sequence"/>
</dbReference>
<dbReference type="Pfam" id="PF00248">
    <property type="entry name" value="Aldo_ket_red"/>
    <property type="match status" value="1"/>
</dbReference>
<comment type="caution">
    <text evidence="5">The sequence shown here is derived from an EMBL/GenBank/DDBJ whole genome shotgun (WGS) entry which is preliminary data.</text>
</comment>
<dbReference type="EMBL" id="AOJI01000017">
    <property type="protein sequence ID" value="EMA68674.1"/>
    <property type="molecule type" value="Genomic_DNA"/>
</dbReference>
<organism evidence="5 6">
    <name type="scientific">Halorubrum aidingense JCM 13560</name>
    <dbReference type="NCBI Taxonomy" id="1230454"/>
    <lineage>
        <taxon>Archaea</taxon>
        <taxon>Methanobacteriati</taxon>
        <taxon>Methanobacteriota</taxon>
        <taxon>Stenosarchaea group</taxon>
        <taxon>Halobacteria</taxon>
        <taxon>Halobacteriales</taxon>
        <taxon>Haloferacaceae</taxon>
        <taxon>Halorubrum</taxon>
    </lineage>
</organism>
<evidence type="ECO:0000256" key="1">
    <source>
        <dbReference type="ARBA" id="ARBA00007905"/>
    </source>
</evidence>
<protein>
    <submittedName>
        <fullName evidence="5">Aldo/keto reductase</fullName>
    </submittedName>
</protein>
<evidence type="ECO:0000256" key="2">
    <source>
        <dbReference type="ARBA" id="ARBA00022857"/>
    </source>
</evidence>
<evidence type="ECO:0000313" key="6">
    <source>
        <dbReference type="Proteomes" id="UP000011575"/>
    </source>
</evidence>
<accession>M0PGG8</accession>
<dbReference type="InterPro" id="IPR018170">
    <property type="entry name" value="Aldo/ket_reductase_CS"/>
</dbReference>
<dbReference type="PIRSF" id="PIRSF000097">
    <property type="entry name" value="AKR"/>
    <property type="match status" value="1"/>
</dbReference>
<evidence type="ECO:0000256" key="3">
    <source>
        <dbReference type="ARBA" id="ARBA00023002"/>
    </source>
</evidence>